<organism evidence="1 2">
    <name type="scientific">Phycomyces blakesleeanus (strain ATCC 8743b / DSM 1359 / FGSC 10004 / NBRC 33097 / NRRL 1555)</name>
    <dbReference type="NCBI Taxonomy" id="763407"/>
    <lineage>
        <taxon>Eukaryota</taxon>
        <taxon>Fungi</taxon>
        <taxon>Fungi incertae sedis</taxon>
        <taxon>Mucoromycota</taxon>
        <taxon>Mucoromycotina</taxon>
        <taxon>Mucoromycetes</taxon>
        <taxon>Mucorales</taxon>
        <taxon>Phycomycetaceae</taxon>
        <taxon>Phycomyces</taxon>
    </lineage>
</organism>
<keyword evidence="2" id="KW-1185">Reference proteome</keyword>
<dbReference type="AlphaFoldDB" id="A0A167KRL4"/>
<dbReference type="GeneID" id="28997855"/>
<dbReference type="InParanoid" id="A0A167KRL4"/>
<accession>A0A167KRL4</accession>
<dbReference type="VEuPathDB" id="FungiDB:PHYBLDRAFT_173136"/>
<proteinExistence type="predicted"/>
<dbReference type="EMBL" id="KV440994">
    <property type="protein sequence ID" value="OAD68718.1"/>
    <property type="molecule type" value="Genomic_DNA"/>
</dbReference>
<protein>
    <submittedName>
        <fullName evidence="1">Uncharacterized protein</fullName>
    </submittedName>
</protein>
<reference evidence="2" key="1">
    <citation type="submission" date="2015-06" db="EMBL/GenBank/DDBJ databases">
        <title>Expansion of signal transduction pathways in fungi by whole-genome duplication.</title>
        <authorList>
            <consortium name="DOE Joint Genome Institute"/>
            <person name="Corrochano L.M."/>
            <person name="Kuo A."/>
            <person name="Marcet-Houben M."/>
            <person name="Polaino S."/>
            <person name="Salamov A."/>
            <person name="Villalobos J.M."/>
            <person name="Alvarez M.I."/>
            <person name="Avalos J."/>
            <person name="Benito E.P."/>
            <person name="Benoit I."/>
            <person name="Burger G."/>
            <person name="Camino L.P."/>
            <person name="Canovas D."/>
            <person name="Cerda-Olmedo E."/>
            <person name="Cheng J.-F."/>
            <person name="Dominguez A."/>
            <person name="Elias M."/>
            <person name="Eslava A.P."/>
            <person name="Glaser F."/>
            <person name="Grimwood J."/>
            <person name="Gutierrez G."/>
            <person name="Heitman J."/>
            <person name="Henrissat B."/>
            <person name="Iturriaga E.A."/>
            <person name="Lang B.F."/>
            <person name="Lavin J.L."/>
            <person name="Lee S."/>
            <person name="Li W."/>
            <person name="Lindquist E."/>
            <person name="Lopez-Garcia S."/>
            <person name="Luque E.M."/>
            <person name="Marcos A.T."/>
            <person name="Martin J."/>
            <person name="McCluskey K."/>
            <person name="Medina H.R."/>
            <person name="Miralles-Duran A."/>
            <person name="Miyazaki A."/>
            <person name="Munoz-Torres E."/>
            <person name="Oguiza J.A."/>
            <person name="Ohm R."/>
            <person name="Olmedo M."/>
            <person name="Orejas M."/>
            <person name="Ortiz-Castellanos L."/>
            <person name="Pisabarro A.G."/>
            <person name="Rodriguez-Romero J."/>
            <person name="Ruiz-Herrera J."/>
            <person name="Ruiz-Vazquez R."/>
            <person name="Sanz C."/>
            <person name="Schackwitz W."/>
            <person name="Schmutz J."/>
            <person name="Shahriari M."/>
            <person name="Shelest E."/>
            <person name="Silva-Franco F."/>
            <person name="Soanes D."/>
            <person name="Syed K."/>
            <person name="Tagua V.G."/>
            <person name="Talbot N.J."/>
            <person name="Thon M."/>
            <person name="De vries R.P."/>
            <person name="Wiebenga A."/>
            <person name="Yadav J.S."/>
            <person name="Braun E.L."/>
            <person name="Baker S."/>
            <person name="Garre V."/>
            <person name="Horwitz B."/>
            <person name="Torres-Martinez S."/>
            <person name="Idnurm A."/>
            <person name="Herrera-Estrella A."/>
            <person name="Gabaldon T."/>
            <person name="Grigoriev I.V."/>
        </authorList>
    </citation>
    <scope>NUCLEOTIDE SEQUENCE [LARGE SCALE GENOMIC DNA]</scope>
    <source>
        <strain evidence="2">NRRL 1555(-)</strain>
    </source>
</reference>
<evidence type="ECO:0000313" key="1">
    <source>
        <dbReference type="EMBL" id="OAD68718.1"/>
    </source>
</evidence>
<dbReference type="RefSeq" id="XP_018286758.1">
    <property type="nucleotide sequence ID" value="XM_018436949.1"/>
</dbReference>
<evidence type="ECO:0000313" key="2">
    <source>
        <dbReference type="Proteomes" id="UP000077315"/>
    </source>
</evidence>
<sequence>MDETHERAIICVEWYDVMSYFKYRYAYTHVAYDVDNSFKDVHTCNTCTLAHLHICALLININFKIGSSETKDCHFKFLPFVADLLTYKVLVGGYVFKISDTDICTLVTEIYYSCINHSTELRIIIVKVVILEQVWCDKETEKIQGNRDKRHLEHRNLKDNREQDKIKLMHIYLSKPHDYDDGIDDDDDDDDINVFQVD</sequence>
<name>A0A167KRL4_PHYB8</name>
<gene>
    <name evidence="1" type="ORF">PHYBLDRAFT_173136</name>
</gene>
<dbReference type="Proteomes" id="UP000077315">
    <property type="component" value="Unassembled WGS sequence"/>
</dbReference>